<evidence type="ECO:0008006" key="5">
    <source>
        <dbReference type="Google" id="ProtNLM"/>
    </source>
</evidence>
<dbReference type="RefSeq" id="WP_221251365.1">
    <property type="nucleotide sequence ID" value="NZ_AP024355.1"/>
</dbReference>
<dbReference type="Gene3D" id="2.120.10.30">
    <property type="entry name" value="TolB, C-terminal domain"/>
    <property type="match status" value="2"/>
</dbReference>
<dbReference type="InterPro" id="IPR011042">
    <property type="entry name" value="6-blade_b-propeller_TolB-like"/>
</dbReference>
<feature type="repeat" description="NHL" evidence="2">
    <location>
        <begin position="62"/>
        <end position="104"/>
    </location>
</feature>
<dbReference type="PROSITE" id="PS51125">
    <property type="entry name" value="NHL"/>
    <property type="match status" value="4"/>
</dbReference>
<evidence type="ECO:0000313" key="4">
    <source>
        <dbReference type="Proteomes" id="UP001319827"/>
    </source>
</evidence>
<organism evidence="3 4">
    <name type="scientific">Desulfuromonas versatilis</name>
    <dbReference type="NCBI Taxonomy" id="2802975"/>
    <lineage>
        <taxon>Bacteria</taxon>
        <taxon>Pseudomonadati</taxon>
        <taxon>Thermodesulfobacteriota</taxon>
        <taxon>Desulfuromonadia</taxon>
        <taxon>Desulfuromonadales</taxon>
        <taxon>Desulfuromonadaceae</taxon>
        <taxon>Desulfuromonas</taxon>
    </lineage>
</organism>
<protein>
    <recommendedName>
        <fullName evidence="5">6-bladed beta-propeller</fullName>
    </recommendedName>
</protein>
<dbReference type="Pfam" id="PF17170">
    <property type="entry name" value="DUF5128"/>
    <property type="match status" value="1"/>
</dbReference>
<keyword evidence="4" id="KW-1185">Reference proteome</keyword>
<accession>A0ABN6DV28</accession>
<dbReference type="EMBL" id="AP024355">
    <property type="protein sequence ID" value="BCR03930.1"/>
    <property type="molecule type" value="Genomic_DNA"/>
</dbReference>
<dbReference type="InterPro" id="IPR001258">
    <property type="entry name" value="NHL_repeat"/>
</dbReference>
<feature type="repeat" description="NHL" evidence="2">
    <location>
        <begin position="245"/>
        <end position="288"/>
    </location>
</feature>
<evidence type="ECO:0000313" key="3">
    <source>
        <dbReference type="EMBL" id="BCR03930.1"/>
    </source>
</evidence>
<dbReference type="InterPro" id="IPR050952">
    <property type="entry name" value="TRIM-NHL_E3_ligases"/>
</dbReference>
<reference evidence="3 4" key="2">
    <citation type="journal article" date="2021" name="Int. J. Syst. Evol. Microbiol.">
        <title>Isolation and Polyphasic Characterization of Desulfuromonas versatilis sp. Nov., an Electrogenic Bacteria Capable of Versatile Metabolism Isolated from a Graphene Oxide-Reducing Enrichment Culture.</title>
        <authorList>
            <person name="Xie L."/>
            <person name="Yoshida N."/>
            <person name="Ishii S."/>
            <person name="Meng L."/>
        </authorList>
    </citation>
    <scope>NUCLEOTIDE SEQUENCE [LARGE SCALE GENOMIC DNA]</scope>
    <source>
        <strain evidence="3 4">NIT-T3</strain>
    </source>
</reference>
<gene>
    <name evidence="3" type="ORF">DESUT3_09990</name>
</gene>
<proteinExistence type="predicted"/>
<feature type="repeat" description="NHL" evidence="2">
    <location>
        <begin position="155"/>
        <end position="194"/>
    </location>
</feature>
<evidence type="ECO:0000256" key="1">
    <source>
        <dbReference type="ARBA" id="ARBA00022737"/>
    </source>
</evidence>
<dbReference type="PROSITE" id="PS51257">
    <property type="entry name" value="PROKAR_LIPOPROTEIN"/>
    <property type="match status" value="1"/>
</dbReference>
<sequence length="362" mass="39948">MNRFVQAGILVVLLLIAGCAPKAAERQRFFWPPGDARPRIEYLEFFYSDDDVRRGGEHWLAEAVLGKSQPHKVFSRPHAVAADGKGRVFVSDVAQREVFVLDRTAHQVRTLKIPNVPQPPFKFPGGLAVDDAGRLFVADSLEGKIIEFGADEKAVRGFGKGQLQRPTGLCFDNRLKRLYVVDTGAHQVVAFDGEGKSLGTFGRRGSGPGEFNFPLDVDVDSEGNLYVLDSMNARVQVLDPQGRFLREFGERGTALGSFRIPKALSISPSGHVYVTDSTANRFVIFDLQGQYLLSVGGEAQVTKGQVTPGGFFLPMGIEVDANEAIWVVDSLNAMIHKYQYLNDQYLQKHPIKQGQTFRPPGL</sequence>
<reference evidence="3 4" key="1">
    <citation type="journal article" date="2016" name="C (Basel)">
        <title>Selective Growth of and Electricity Production by Marine Exoelectrogenic Bacteria in Self-Aggregated Hydrogel of Microbially Reduced Graphene Oxide.</title>
        <authorList>
            <person name="Yoshida N."/>
            <person name="Goto Y."/>
            <person name="Miyata Y."/>
        </authorList>
    </citation>
    <scope>NUCLEOTIDE SEQUENCE [LARGE SCALE GENOMIC DNA]</scope>
    <source>
        <strain evidence="3 4">NIT-T3</strain>
    </source>
</reference>
<keyword evidence="1" id="KW-0677">Repeat</keyword>
<name>A0ABN6DV28_9BACT</name>
<dbReference type="Proteomes" id="UP001319827">
    <property type="component" value="Chromosome"/>
</dbReference>
<dbReference type="SUPFAM" id="SSF63829">
    <property type="entry name" value="Calcium-dependent phosphotriesterase"/>
    <property type="match status" value="1"/>
</dbReference>
<feature type="repeat" description="NHL" evidence="2">
    <location>
        <begin position="198"/>
        <end position="241"/>
    </location>
</feature>
<evidence type="ECO:0000256" key="2">
    <source>
        <dbReference type="PROSITE-ProRule" id="PRU00504"/>
    </source>
</evidence>
<dbReference type="PANTHER" id="PTHR24104">
    <property type="entry name" value="E3 UBIQUITIN-PROTEIN LIGASE NHLRC1-RELATED"/>
    <property type="match status" value="1"/>
</dbReference>